<dbReference type="EMBL" id="PZJJ01000038">
    <property type="protein sequence ID" value="PTL37666.1"/>
    <property type="molecule type" value="Genomic_DNA"/>
</dbReference>
<dbReference type="InterPro" id="IPR007163">
    <property type="entry name" value="VCA0040-like"/>
</dbReference>
<organism evidence="2 3">
    <name type="scientific">Alkalicoccus saliphilus</name>
    <dbReference type="NCBI Taxonomy" id="200989"/>
    <lineage>
        <taxon>Bacteria</taxon>
        <taxon>Bacillati</taxon>
        <taxon>Bacillota</taxon>
        <taxon>Bacilli</taxon>
        <taxon>Bacillales</taxon>
        <taxon>Bacillaceae</taxon>
        <taxon>Alkalicoccus</taxon>
    </lineage>
</organism>
<feature type="transmembrane region" description="Helical" evidence="1">
    <location>
        <begin position="9"/>
        <end position="33"/>
    </location>
</feature>
<dbReference type="PANTHER" id="PTHR37308">
    <property type="entry name" value="INTEGRAL MEMBRANE PROTEIN"/>
    <property type="match status" value="1"/>
</dbReference>
<comment type="caution">
    <text evidence="2">The sequence shown here is derived from an EMBL/GenBank/DDBJ whole genome shotgun (WGS) entry which is preliminary data.</text>
</comment>
<keyword evidence="3" id="KW-1185">Reference proteome</keyword>
<keyword evidence="1" id="KW-1133">Transmembrane helix</keyword>
<keyword evidence="1" id="KW-0472">Membrane</keyword>
<feature type="transmembrane region" description="Helical" evidence="1">
    <location>
        <begin position="53"/>
        <end position="77"/>
    </location>
</feature>
<feature type="transmembrane region" description="Helical" evidence="1">
    <location>
        <begin position="190"/>
        <end position="208"/>
    </location>
</feature>
<feature type="transmembrane region" description="Helical" evidence="1">
    <location>
        <begin position="152"/>
        <end position="178"/>
    </location>
</feature>
<feature type="transmembrane region" description="Helical" evidence="1">
    <location>
        <begin position="84"/>
        <end position="100"/>
    </location>
</feature>
<reference evidence="2 3" key="1">
    <citation type="submission" date="2018-03" db="EMBL/GenBank/DDBJ databases">
        <title>Alkalicoccus saliphilus sp. nov., isolated from a mineral pool.</title>
        <authorList>
            <person name="Zhao B."/>
        </authorList>
    </citation>
    <scope>NUCLEOTIDE SEQUENCE [LARGE SCALE GENOMIC DNA]</scope>
    <source>
        <strain evidence="2 3">6AG</strain>
    </source>
</reference>
<accession>A0A2T4U2P4</accession>
<evidence type="ECO:0000313" key="2">
    <source>
        <dbReference type="EMBL" id="PTL37666.1"/>
    </source>
</evidence>
<proteinExistence type="predicted"/>
<keyword evidence="1" id="KW-0812">Transmembrane</keyword>
<feature type="transmembrane region" description="Helical" evidence="1">
    <location>
        <begin position="112"/>
        <end position="131"/>
    </location>
</feature>
<gene>
    <name evidence="2" type="ORF">C6Y45_15265</name>
</gene>
<name>A0A2T4U2P4_9BACI</name>
<dbReference type="PANTHER" id="PTHR37308:SF1">
    <property type="entry name" value="POLYPRENYL-PHOSPHATE TRANSPORTER"/>
    <property type="match status" value="1"/>
</dbReference>
<evidence type="ECO:0000313" key="3">
    <source>
        <dbReference type="Proteomes" id="UP000240509"/>
    </source>
</evidence>
<sequence>MQWRNLYRGFFMGICDIVPGVSGGTMALILGIYENFIKAVSGFFSRDWKRHLGFLIPLGAGMMFAIVSLANAMNFLLERYSQETNFLFTGLLVGVLPLLMKNSHGRKSFRPVHLLLLFIMALLALFIGGAAQQDGGTAILELTAQNAWLFFIAGWIASMAMLLPGVSGAFVLLLFGVYQTATNALSVTNPNLPVILLVGSGVIVGFIISSKGIRYLFHHYPSYTYAGIIGLIIGAAFTIFPGFGNGSAAASTFAFAAGTATAYVLSLKQP</sequence>
<feature type="transmembrane region" description="Helical" evidence="1">
    <location>
        <begin position="220"/>
        <end position="240"/>
    </location>
</feature>
<dbReference type="AlphaFoldDB" id="A0A2T4U2P4"/>
<evidence type="ECO:0000256" key="1">
    <source>
        <dbReference type="SAM" id="Phobius"/>
    </source>
</evidence>
<protein>
    <submittedName>
        <fullName evidence="2">DUF368 domain-containing protein</fullName>
    </submittedName>
</protein>
<dbReference type="Proteomes" id="UP000240509">
    <property type="component" value="Unassembled WGS sequence"/>
</dbReference>
<dbReference type="Pfam" id="PF04018">
    <property type="entry name" value="VCA0040-like"/>
    <property type="match status" value="1"/>
</dbReference>